<sequence length="261" mass="30770">MMSKRKSKKKLKSDDIDVMTHFDDLIKDLMYRMIEASKADIILNKENKPAPNKLMMLNEVKSMLLSKERYEQLIENGFFGCVAEWLSPLPSQDLPSIKIRTTLITILYDYYKDLDIATLKASRLGKKIAFLSNHPKEEYDNKKYARKLVRIWMRPIFLLELEEKERILKETKRNQAYDESVKRRRLSNEPTIESETSRARVPQYVARVYLQNPSSEVDVIQVPKCDSNSQYKKLSQKFQERIKKDKKNDSLIKVSIEGRKL</sequence>
<evidence type="ECO:0000313" key="5">
    <source>
        <dbReference type="WBParaSite" id="PTRK_0000749900.1"/>
    </source>
</evidence>
<evidence type="ECO:0000313" key="4">
    <source>
        <dbReference type="Proteomes" id="UP000038045"/>
    </source>
</evidence>
<organism evidence="4 5">
    <name type="scientific">Parastrongyloides trichosuri</name>
    <name type="common">Possum-specific nematode worm</name>
    <dbReference type="NCBI Taxonomy" id="131310"/>
    <lineage>
        <taxon>Eukaryota</taxon>
        <taxon>Metazoa</taxon>
        <taxon>Ecdysozoa</taxon>
        <taxon>Nematoda</taxon>
        <taxon>Chromadorea</taxon>
        <taxon>Rhabditida</taxon>
        <taxon>Tylenchina</taxon>
        <taxon>Panagrolaimomorpha</taxon>
        <taxon>Strongyloidoidea</taxon>
        <taxon>Strongyloididae</taxon>
        <taxon>Parastrongyloides</taxon>
    </lineage>
</organism>
<dbReference type="Gene3D" id="1.20.930.10">
    <property type="entry name" value="Conserved domain common to transcription factors TFIIS, elongin A, CRSP70"/>
    <property type="match status" value="1"/>
</dbReference>
<protein>
    <submittedName>
        <fullName evidence="5">TFIIS N-terminal domain-containing protein</fullName>
    </submittedName>
</protein>
<dbReference type="PROSITE" id="PS51319">
    <property type="entry name" value="TFIIS_N"/>
    <property type="match status" value="1"/>
</dbReference>
<keyword evidence="2" id="KW-0539">Nucleus</keyword>
<comment type="subcellular location">
    <subcellularLocation>
        <location evidence="2">Nucleus</location>
    </subcellularLocation>
</comment>
<dbReference type="InterPro" id="IPR017923">
    <property type="entry name" value="TFIIS_N"/>
</dbReference>
<evidence type="ECO:0000256" key="1">
    <source>
        <dbReference type="ARBA" id="ARBA00037992"/>
    </source>
</evidence>
<dbReference type="PANTHER" id="PTHR46010">
    <property type="entry name" value="PROTEIN IWS1 HOMOLOG"/>
    <property type="match status" value="1"/>
</dbReference>
<dbReference type="STRING" id="131310.A0A0N4ZHV3"/>
<dbReference type="Proteomes" id="UP000038045">
    <property type="component" value="Unplaced"/>
</dbReference>
<dbReference type="AlphaFoldDB" id="A0A0N4ZHV3"/>
<dbReference type="PANTHER" id="PTHR46010:SF1">
    <property type="entry name" value="PROTEIN IWS1 HOMOLOG"/>
    <property type="match status" value="1"/>
</dbReference>
<dbReference type="GO" id="GO:0016973">
    <property type="term" value="P:poly(A)+ mRNA export from nucleus"/>
    <property type="evidence" value="ECO:0007669"/>
    <property type="project" value="TreeGrafter"/>
</dbReference>
<dbReference type="GO" id="GO:0005634">
    <property type="term" value="C:nucleus"/>
    <property type="evidence" value="ECO:0007669"/>
    <property type="project" value="UniProtKB-SubCell"/>
</dbReference>
<evidence type="ECO:0000256" key="2">
    <source>
        <dbReference type="PROSITE-ProRule" id="PRU00649"/>
    </source>
</evidence>
<dbReference type="WBParaSite" id="PTRK_0000749900.1">
    <property type="protein sequence ID" value="PTRK_0000749900.1"/>
    <property type="gene ID" value="PTRK_0000749900"/>
</dbReference>
<proteinExistence type="inferred from homology"/>
<dbReference type="InterPro" id="IPR035441">
    <property type="entry name" value="TFIIS/LEDGF_dom_sf"/>
</dbReference>
<dbReference type="Pfam" id="PF08711">
    <property type="entry name" value="Med26"/>
    <property type="match status" value="1"/>
</dbReference>
<comment type="similarity">
    <text evidence="1">Belongs to the IWS1 family.</text>
</comment>
<name>A0A0N4ZHV3_PARTI</name>
<evidence type="ECO:0000259" key="3">
    <source>
        <dbReference type="PROSITE" id="PS51319"/>
    </source>
</evidence>
<keyword evidence="4" id="KW-1185">Reference proteome</keyword>
<feature type="domain" description="TFIIS N-terminal" evidence="3">
    <location>
        <begin position="80"/>
        <end position="159"/>
    </location>
</feature>
<reference evidence="5" key="1">
    <citation type="submission" date="2017-02" db="UniProtKB">
        <authorList>
            <consortium name="WormBaseParasite"/>
        </authorList>
    </citation>
    <scope>IDENTIFICATION</scope>
</reference>
<dbReference type="InterPro" id="IPR051037">
    <property type="entry name" value="RNAPII_TF_IWS1"/>
</dbReference>
<accession>A0A0N4ZHV3</accession>